<evidence type="ECO:0000313" key="1">
    <source>
        <dbReference type="EMBL" id="RPB00063.1"/>
    </source>
</evidence>
<sequence>MTPANHQKEGTHMRGMIGRQITPCRQAAIITMRELSYQFKEIKPHTGIAISTASDIHRHMMKNVIAKWEAALPDVPCEAELEEVWESDGFGLFGEDEGLLADEMN</sequence>
<keyword evidence="2" id="KW-1185">Reference proteome</keyword>
<dbReference type="Proteomes" id="UP000276215">
    <property type="component" value="Unassembled WGS sequence"/>
</dbReference>
<dbReference type="AlphaFoldDB" id="A0A3N4JP89"/>
<evidence type="ECO:0008006" key="3">
    <source>
        <dbReference type="Google" id="ProtNLM"/>
    </source>
</evidence>
<organism evidence="1 2">
    <name type="scientific">Choiromyces venosus 120613-1</name>
    <dbReference type="NCBI Taxonomy" id="1336337"/>
    <lineage>
        <taxon>Eukaryota</taxon>
        <taxon>Fungi</taxon>
        <taxon>Dikarya</taxon>
        <taxon>Ascomycota</taxon>
        <taxon>Pezizomycotina</taxon>
        <taxon>Pezizomycetes</taxon>
        <taxon>Pezizales</taxon>
        <taxon>Tuberaceae</taxon>
        <taxon>Choiromyces</taxon>
    </lineage>
</organism>
<accession>A0A3N4JP89</accession>
<name>A0A3N4JP89_9PEZI</name>
<dbReference type="EMBL" id="ML120383">
    <property type="protein sequence ID" value="RPB00063.1"/>
    <property type="molecule type" value="Genomic_DNA"/>
</dbReference>
<reference evidence="1 2" key="1">
    <citation type="journal article" date="2018" name="Nat. Ecol. Evol.">
        <title>Pezizomycetes genomes reveal the molecular basis of ectomycorrhizal truffle lifestyle.</title>
        <authorList>
            <person name="Murat C."/>
            <person name="Payen T."/>
            <person name="Noel B."/>
            <person name="Kuo A."/>
            <person name="Morin E."/>
            <person name="Chen J."/>
            <person name="Kohler A."/>
            <person name="Krizsan K."/>
            <person name="Balestrini R."/>
            <person name="Da Silva C."/>
            <person name="Montanini B."/>
            <person name="Hainaut M."/>
            <person name="Levati E."/>
            <person name="Barry K.W."/>
            <person name="Belfiori B."/>
            <person name="Cichocki N."/>
            <person name="Clum A."/>
            <person name="Dockter R.B."/>
            <person name="Fauchery L."/>
            <person name="Guy J."/>
            <person name="Iotti M."/>
            <person name="Le Tacon F."/>
            <person name="Lindquist E.A."/>
            <person name="Lipzen A."/>
            <person name="Malagnac F."/>
            <person name="Mello A."/>
            <person name="Molinier V."/>
            <person name="Miyauchi S."/>
            <person name="Poulain J."/>
            <person name="Riccioni C."/>
            <person name="Rubini A."/>
            <person name="Sitrit Y."/>
            <person name="Splivallo R."/>
            <person name="Traeger S."/>
            <person name="Wang M."/>
            <person name="Zifcakova L."/>
            <person name="Wipf D."/>
            <person name="Zambonelli A."/>
            <person name="Paolocci F."/>
            <person name="Nowrousian M."/>
            <person name="Ottonello S."/>
            <person name="Baldrian P."/>
            <person name="Spatafora J.W."/>
            <person name="Henrissat B."/>
            <person name="Nagy L.G."/>
            <person name="Aury J.M."/>
            <person name="Wincker P."/>
            <person name="Grigoriev I.V."/>
            <person name="Bonfante P."/>
            <person name="Martin F.M."/>
        </authorList>
    </citation>
    <scope>NUCLEOTIDE SEQUENCE [LARGE SCALE GENOMIC DNA]</scope>
    <source>
        <strain evidence="1 2">120613-1</strain>
    </source>
</reference>
<gene>
    <name evidence="1" type="ORF">L873DRAFT_1789270</name>
</gene>
<proteinExistence type="predicted"/>
<protein>
    <recommendedName>
        <fullName evidence="3">HTH psq-type domain-containing protein</fullName>
    </recommendedName>
</protein>
<evidence type="ECO:0000313" key="2">
    <source>
        <dbReference type="Proteomes" id="UP000276215"/>
    </source>
</evidence>